<protein>
    <submittedName>
        <fullName evidence="1">Uncharacterized protein</fullName>
    </submittedName>
</protein>
<organism evidence="1 2">
    <name type="scientific">Albidiferax ferrireducens (strain ATCC BAA-621 / DSM 15236 / T118)</name>
    <name type="common">Rhodoferax ferrireducens</name>
    <dbReference type="NCBI Taxonomy" id="338969"/>
    <lineage>
        <taxon>Bacteria</taxon>
        <taxon>Pseudomonadati</taxon>
        <taxon>Pseudomonadota</taxon>
        <taxon>Betaproteobacteria</taxon>
        <taxon>Burkholderiales</taxon>
        <taxon>Comamonadaceae</taxon>
        <taxon>Rhodoferax</taxon>
    </lineage>
</organism>
<name>Q21QD9_ALBFT</name>
<evidence type="ECO:0000313" key="2">
    <source>
        <dbReference type="Proteomes" id="UP000008332"/>
    </source>
</evidence>
<accession>Q21QD9</accession>
<gene>
    <name evidence="1" type="ordered locus">Rfer_4320</name>
</gene>
<dbReference type="AlphaFoldDB" id="Q21QD9"/>
<dbReference type="HOGENOM" id="CLU_2370896_0_0_4"/>
<dbReference type="KEGG" id="rfr:Rfer_4320"/>
<keyword evidence="1" id="KW-0614">Plasmid</keyword>
<keyword evidence="2" id="KW-1185">Reference proteome</keyword>
<evidence type="ECO:0000313" key="1">
    <source>
        <dbReference type="EMBL" id="ABD72006.1"/>
    </source>
</evidence>
<geneLocation type="plasmid" evidence="2">
    <name>pDSM15236</name>
</geneLocation>
<reference evidence="2" key="1">
    <citation type="submission" date="2006-02" db="EMBL/GenBank/DDBJ databases">
        <title>Complete sequence of plasmid 1 of Rhodoferax ferrireducens DSM 15236.</title>
        <authorList>
            <person name="Copeland A."/>
            <person name="Lucas S."/>
            <person name="Lapidus A."/>
            <person name="Barry K."/>
            <person name="Detter J.C."/>
            <person name="Glavina del Rio T."/>
            <person name="Hammon N."/>
            <person name="Israni S."/>
            <person name="Pitluck S."/>
            <person name="Brettin T."/>
            <person name="Bruce D."/>
            <person name="Han C."/>
            <person name="Tapia R."/>
            <person name="Gilna P."/>
            <person name="Kiss H."/>
            <person name="Schmutz J."/>
            <person name="Larimer F."/>
            <person name="Land M."/>
            <person name="Kyrpides N."/>
            <person name="Ivanova N."/>
            <person name="Richardson P."/>
        </authorList>
    </citation>
    <scope>NUCLEOTIDE SEQUENCE [LARGE SCALE GENOMIC DNA]</scope>
    <source>
        <strain evidence="2">ATCC BAA-621 / DSM 15236 / T118</strain>
        <plasmid evidence="2">Plasmid pDSM15236</plasmid>
    </source>
</reference>
<dbReference type="EMBL" id="CP000268">
    <property type="protein sequence ID" value="ABD72006.1"/>
    <property type="molecule type" value="Genomic_DNA"/>
</dbReference>
<dbReference type="RefSeq" id="WP_011458733.1">
    <property type="nucleotide sequence ID" value="NC_007901.1"/>
</dbReference>
<sequence>MPKTSLPIPDDFAFSAGQSIELPAGDGSLTIESALDNVAFMRDFDISRDAKGLALAESLTAILAQIVHVLKADQAAGKLPDVMPLIAPTARKNPF</sequence>
<dbReference type="Proteomes" id="UP000008332">
    <property type="component" value="Plasmid unnamed1"/>
</dbReference>
<proteinExistence type="predicted"/>